<protein>
    <submittedName>
        <fullName evidence="1">Uncharacterized protein</fullName>
    </submittedName>
</protein>
<evidence type="ECO:0000313" key="1">
    <source>
        <dbReference type="EMBL" id="PAV25926.1"/>
    </source>
</evidence>
<organism evidence="1 2">
    <name type="scientific">Tamilnaduibacter salinus</name>
    <dbReference type="NCBI Taxonomy" id="1484056"/>
    <lineage>
        <taxon>Bacteria</taxon>
        <taxon>Pseudomonadati</taxon>
        <taxon>Pseudomonadota</taxon>
        <taxon>Gammaproteobacteria</taxon>
        <taxon>Pseudomonadales</taxon>
        <taxon>Marinobacteraceae</taxon>
        <taxon>Tamilnaduibacter</taxon>
    </lineage>
</organism>
<dbReference type="AlphaFoldDB" id="A0A2A2I3Q7"/>
<comment type="caution">
    <text evidence="1">The sequence shown here is derived from an EMBL/GenBank/DDBJ whole genome shotgun (WGS) entry which is preliminary data.</text>
</comment>
<name>A0A2A2I3Q7_9GAMM</name>
<sequence length="129" mass="13683">MLPSILFPGGVQRSVTDAIIDPDLFPPSATLLPEATSLLEATPLPEATLPTAVSVVPGSLQAASRKAVAKKMVLAIRRFERIADMLMAPLNDGCQRDNPGACASLLQMTAYYADTQLCRNQSSRSITGP</sequence>
<reference evidence="1 2" key="1">
    <citation type="submission" date="2017-07" db="EMBL/GenBank/DDBJ databases">
        <title>Tamlnaduibacter salinus (Mi-7) genome sequencing.</title>
        <authorList>
            <person name="Verma A."/>
            <person name="Krishnamurthi S."/>
        </authorList>
    </citation>
    <scope>NUCLEOTIDE SEQUENCE [LARGE SCALE GENOMIC DNA]</scope>
    <source>
        <strain evidence="1 2">Mi-7</strain>
    </source>
</reference>
<dbReference type="EMBL" id="NMPM01000043">
    <property type="protein sequence ID" value="PAV25926.1"/>
    <property type="molecule type" value="Genomic_DNA"/>
</dbReference>
<proteinExistence type="predicted"/>
<gene>
    <name evidence="1" type="ORF">CF392_08455</name>
</gene>
<evidence type="ECO:0000313" key="2">
    <source>
        <dbReference type="Proteomes" id="UP000218332"/>
    </source>
</evidence>
<accession>A0A2A2I3Q7</accession>
<keyword evidence="2" id="KW-1185">Reference proteome</keyword>
<dbReference type="Proteomes" id="UP000218332">
    <property type="component" value="Unassembled WGS sequence"/>
</dbReference>